<sequence length="609" mass="67621">MRETSTMSTTEADGTYPRPQLVRPRWRDLCGEWEFALGDPDAAGLPGGTSPSSGRKPLPLRIRVPYPPESELSGVGDTRPHDVVWYRRTVTRADALAAGLGTQGEVLMVRFGAVDHDAQVWADGMLLGTHEGGQTPFAFEIPPEIAGREEFTLVVRAQDDPRDVTQPRGKQDWRDEPHSIWYHRTTGIWQPVWLEAVPRTALVRCDWTSDVPRATVELEVRLSRRPAPGTRVDVTITHDGEPLAQQSFDVDDGEVASTIRLHRQTNGQAYEELLWTPEQPTLLGAEVVVSDAGGAVVDRVSSYLGLRSVGEAGGRFLLNDRPYYVRSVLEQGYWPQSHLAAPDTQALREEVQLIKDLGFNAARVHQKVEDPRFLYWADRLGLLVWGEFAAPFAFSRRAIERTVREWVDVVARDRSHPSVVTWVPVNESWGVQQVAHDPAQQHLTRAMYHLTKAIDPTRPVISNDGWEHTRSDLLTVHDYTTTRAELEPRYATPEALAALPASIGPAGRRVALLPAEVADKPVMVTEFGGVTWAPDSAIDTWGYAVADSAEDFERRIRDLFGALYAARGLAGICYTQLTDTLQEANGLVDAGRKPKLPVAVLRSIVRGES</sequence>
<dbReference type="InterPro" id="IPR006103">
    <property type="entry name" value="Glyco_hydro_2_cat"/>
</dbReference>
<gene>
    <name evidence="7" type="ORF">IHE71_22140</name>
</gene>
<dbReference type="Gene3D" id="2.60.40.10">
    <property type="entry name" value="Immunoglobulins"/>
    <property type="match status" value="1"/>
</dbReference>
<dbReference type="SUPFAM" id="SSF51445">
    <property type="entry name" value="(Trans)glycosidases"/>
    <property type="match status" value="1"/>
</dbReference>
<name>A0ABR9N403_9MICO</name>
<evidence type="ECO:0000256" key="2">
    <source>
        <dbReference type="ARBA" id="ARBA00022801"/>
    </source>
</evidence>
<keyword evidence="8" id="KW-1185">Reference proteome</keyword>
<dbReference type="Pfam" id="PF00703">
    <property type="entry name" value="Glyco_hydro_2"/>
    <property type="match status" value="1"/>
</dbReference>
<evidence type="ECO:0000313" key="7">
    <source>
        <dbReference type="EMBL" id="MBE1878401.1"/>
    </source>
</evidence>
<evidence type="ECO:0000256" key="4">
    <source>
        <dbReference type="SAM" id="MobiDB-lite"/>
    </source>
</evidence>
<organism evidence="7 8">
    <name type="scientific">Myceligenerans pegani</name>
    <dbReference type="NCBI Taxonomy" id="2776917"/>
    <lineage>
        <taxon>Bacteria</taxon>
        <taxon>Bacillati</taxon>
        <taxon>Actinomycetota</taxon>
        <taxon>Actinomycetes</taxon>
        <taxon>Micrococcales</taxon>
        <taxon>Promicromonosporaceae</taxon>
        <taxon>Myceligenerans</taxon>
    </lineage>
</organism>
<comment type="similarity">
    <text evidence="1">Belongs to the glycosyl hydrolase 2 family.</text>
</comment>
<feature type="region of interest" description="Disordered" evidence="4">
    <location>
        <begin position="41"/>
        <end position="60"/>
    </location>
</feature>
<dbReference type="PANTHER" id="PTHR42732:SF3">
    <property type="entry name" value="HYDROLASE"/>
    <property type="match status" value="1"/>
</dbReference>
<feature type="region of interest" description="Disordered" evidence="4">
    <location>
        <begin position="1"/>
        <end position="20"/>
    </location>
</feature>
<feature type="domain" description="Glycoside hydrolase family 2 catalytic" evidence="6">
    <location>
        <begin position="314"/>
        <end position="483"/>
    </location>
</feature>
<dbReference type="InterPro" id="IPR008979">
    <property type="entry name" value="Galactose-bd-like_sf"/>
</dbReference>
<feature type="domain" description="Glycoside hydrolase family 2 immunoglobulin-like beta-sandwich" evidence="5">
    <location>
        <begin position="208"/>
        <end position="307"/>
    </location>
</feature>
<dbReference type="InterPro" id="IPR051913">
    <property type="entry name" value="GH2_Domain-Containing"/>
</dbReference>
<protein>
    <submittedName>
        <fullName evidence="7">Glycoside hydrolase family 2</fullName>
    </submittedName>
</protein>
<keyword evidence="2 7" id="KW-0378">Hydrolase</keyword>
<keyword evidence="3" id="KW-0326">Glycosidase</keyword>
<dbReference type="InterPro" id="IPR006102">
    <property type="entry name" value="Ig-like_GH2"/>
</dbReference>
<evidence type="ECO:0000256" key="3">
    <source>
        <dbReference type="ARBA" id="ARBA00023295"/>
    </source>
</evidence>
<dbReference type="SUPFAM" id="SSF49303">
    <property type="entry name" value="beta-Galactosidase/glucuronidase domain"/>
    <property type="match status" value="1"/>
</dbReference>
<dbReference type="Gene3D" id="3.20.20.80">
    <property type="entry name" value="Glycosidases"/>
    <property type="match status" value="1"/>
</dbReference>
<accession>A0ABR9N403</accession>
<proteinExistence type="inferred from homology"/>
<dbReference type="Gene3D" id="2.60.120.260">
    <property type="entry name" value="Galactose-binding domain-like"/>
    <property type="match status" value="1"/>
</dbReference>
<comment type="caution">
    <text evidence="7">The sequence shown here is derived from an EMBL/GenBank/DDBJ whole genome shotgun (WGS) entry which is preliminary data.</text>
</comment>
<evidence type="ECO:0000256" key="1">
    <source>
        <dbReference type="ARBA" id="ARBA00007401"/>
    </source>
</evidence>
<evidence type="ECO:0000259" key="6">
    <source>
        <dbReference type="Pfam" id="PF02836"/>
    </source>
</evidence>
<evidence type="ECO:0000313" key="8">
    <source>
        <dbReference type="Proteomes" id="UP000625527"/>
    </source>
</evidence>
<dbReference type="SUPFAM" id="SSF49785">
    <property type="entry name" value="Galactose-binding domain-like"/>
    <property type="match status" value="1"/>
</dbReference>
<dbReference type="InterPro" id="IPR013783">
    <property type="entry name" value="Ig-like_fold"/>
</dbReference>
<dbReference type="InterPro" id="IPR036156">
    <property type="entry name" value="Beta-gal/glucu_dom_sf"/>
</dbReference>
<feature type="compositionally biased region" description="Polar residues" evidence="4">
    <location>
        <begin position="1"/>
        <end position="12"/>
    </location>
</feature>
<dbReference type="PANTHER" id="PTHR42732">
    <property type="entry name" value="BETA-GALACTOSIDASE"/>
    <property type="match status" value="1"/>
</dbReference>
<dbReference type="GO" id="GO:0016787">
    <property type="term" value="F:hydrolase activity"/>
    <property type="evidence" value="ECO:0007669"/>
    <property type="project" value="UniProtKB-KW"/>
</dbReference>
<dbReference type="InterPro" id="IPR017853">
    <property type="entry name" value="GH"/>
</dbReference>
<dbReference type="Pfam" id="PF02836">
    <property type="entry name" value="Glyco_hydro_2_C"/>
    <property type="match status" value="1"/>
</dbReference>
<dbReference type="EMBL" id="JADAQT010000108">
    <property type="protein sequence ID" value="MBE1878401.1"/>
    <property type="molecule type" value="Genomic_DNA"/>
</dbReference>
<dbReference type="RefSeq" id="WP_192864927.1">
    <property type="nucleotide sequence ID" value="NZ_JADAQT010000108.1"/>
</dbReference>
<dbReference type="Proteomes" id="UP000625527">
    <property type="component" value="Unassembled WGS sequence"/>
</dbReference>
<reference evidence="7 8" key="1">
    <citation type="submission" date="2020-10" db="EMBL/GenBank/DDBJ databases">
        <title>Myceligenerans pegani sp. nov., an endophytic actinomycete isolated from Peganum harmala L. in Xinjiang, China.</title>
        <authorList>
            <person name="Xin L."/>
        </authorList>
    </citation>
    <scope>NUCLEOTIDE SEQUENCE [LARGE SCALE GENOMIC DNA]</scope>
    <source>
        <strain evidence="7 8">TRM65318</strain>
    </source>
</reference>
<evidence type="ECO:0000259" key="5">
    <source>
        <dbReference type="Pfam" id="PF00703"/>
    </source>
</evidence>